<accession>A0A2S1LNI6</accession>
<keyword evidence="2" id="KW-1185">Reference proteome</keyword>
<dbReference type="AlphaFoldDB" id="A0A2S1LNI6"/>
<evidence type="ECO:0000313" key="2">
    <source>
        <dbReference type="Proteomes" id="UP000244677"/>
    </source>
</evidence>
<evidence type="ECO:0000313" key="1">
    <source>
        <dbReference type="EMBL" id="AWG25258.1"/>
    </source>
</evidence>
<dbReference type="OrthoDB" id="9796205at2"/>
<reference evidence="1 2" key="1">
    <citation type="submission" date="2017-04" db="EMBL/GenBank/DDBJ databases">
        <title>Complete genome sequence of Flavobacterium kingsejong AJ004.</title>
        <authorList>
            <person name="Lee P.C."/>
        </authorList>
    </citation>
    <scope>NUCLEOTIDE SEQUENCE [LARGE SCALE GENOMIC DNA]</scope>
    <source>
        <strain evidence="1 2">AJ004</strain>
    </source>
</reference>
<sequence length="500" mass="53414">MSFLDNAISSIGQGLAITAAQSISDSTGVDVGGTLGFLFGGGQKAGGENIGTLEATIQSVFGGGGSSPDATVLAQLSSTLSQQQQAIANLGVQITGIANALSHLEGEIAGIESMLTKISQHQLFTDWNTIDIQLTEYIKAIDSCYMEYGMYVSQYATTPVNEVTYLVQAIFDPNTGPLVGMKTINALLMGGGGQSKGALQLWSIMVTPLIQDGTLDYRLAVEQYFQYYQKLAYAELKAANLLMEAYIYNGDKTSADNIWSVYQLQLIQQEDIFINGLIPLVYSGIVGGSAVGQYKGKNFTFFGAAMELNPGVQQVVGDSDPGNAFYAPSNIFQLAEQLLANLSVTAATSRRIVVHMLYSSGVGIPTLLSGLQLSLSAGNSGTTITPISDTVLGGPFDFPNGAGGYIIYPDVNFYTGAGFYVKRYVYNETTQSGLADTGTYTLSNLNGHDGLLPIQTYASQITPFQENSVIAYNLEVNPVSKFDFMNFMAYSVPMTVVPIW</sequence>
<dbReference type="RefSeq" id="WP_108736861.1">
    <property type="nucleotide sequence ID" value="NZ_CP020919.1"/>
</dbReference>
<proteinExistence type="predicted"/>
<dbReference type="Proteomes" id="UP000244677">
    <property type="component" value="Chromosome"/>
</dbReference>
<dbReference type="EMBL" id="CP020919">
    <property type="protein sequence ID" value="AWG25258.1"/>
    <property type="molecule type" value="Genomic_DNA"/>
</dbReference>
<protein>
    <submittedName>
        <fullName evidence="1">Uncharacterized protein</fullName>
    </submittedName>
</protein>
<dbReference type="KEGG" id="fki:FK004_08430"/>
<organism evidence="1 2">
    <name type="scientific">Flavobacterium kingsejongi</name>
    <dbReference type="NCBI Taxonomy" id="1678728"/>
    <lineage>
        <taxon>Bacteria</taxon>
        <taxon>Pseudomonadati</taxon>
        <taxon>Bacteroidota</taxon>
        <taxon>Flavobacteriia</taxon>
        <taxon>Flavobacteriales</taxon>
        <taxon>Flavobacteriaceae</taxon>
        <taxon>Flavobacterium</taxon>
    </lineage>
</organism>
<name>A0A2S1LNI6_9FLAO</name>
<gene>
    <name evidence="1" type="ORF">FK004_08430</name>
</gene>